<dbReference type="KEGG" id="trg:TRUGW13939_07213"/>
<dbReference type="GO" id="GO:0005634">
    <property type="term" value="C:nucleus"/>
    <property type="evidence" value="ECO:0007669"/>
    <property type="project" value="UniProtKB-SubCell"/>
</dbReference>
<dbReference type="InterPro" id="IPR001138">
    <property type="entry name" value="Zn2Cys6_DnaBD"/>
</dbReference>
<dbReference type="RefSeq" id="XP_035346248.1">
    <property type="nucleotide sequence ID" value="XM_035490355.1"/>
</dbReference>
<keyword evidence="9" id="KW-1185">Reference proteome</keyword>
<dbReference type="Gene3D" id="4.10.240.10">
    <property type="entry name" value="Zn(2)-C6 fungal-type DNA-binding domain"/>
    <property type="match status" value="1"/>
</dbReference>
<evidence type="ECO:0000256" key="5">
    <source>
        <dbReference type="ARBA" id="ARBA00023163"/>
    </source>
</evidence>
<organism evidence="8 9">
    <name type="scientific">Talaromyces rugulosus</name>
    <name type="common">Penicillium rugulosum</name>
    <dbReference type="NCBI Taxonomy" id="121627"/>
    <lineage>
        <taxon>Eukaryota</taxon>
        <taxon>Fungi</taxon>
        <taxon>Dikarya</taxon>
        <taxon>Ascomycota</taxon>
        <taxon>Pezizomycotina</taxon>
        <taxon>Eurotiomycetes</taxon>
        <taxon>Eurotiomycetidae</taxon>
        <taxon>Eurotiales</taxon>
        <taxon>Trichocomaceae</taxon>
        <taxon>Talaromyces</taxon>
        <taxon>Talaromyces sect. Islandici</taxon>
    </lineage>
</organism>
<keyword evidence="6" id="KW-0539">Nucleus</keyword>
<keyword evidence="4" id="KW-0238">DNA-binding</keyword>
<dbReference type="OrthoDB" id="3990906at2759"/>
<dbReference type="GO" id="GO:0006351">
    <property type="term" value="P:DNA-templated transcription"/>
    <property type="evidence" value="ECO:0007669"/>
    <property type="project" value="InterPro"/>
</dbReference>
<accession>A0A7H8R358</accession>
<keyword evidence="3" id="KW-0805">Transcription regulation</keyword>
<dbReference type="PANTHER" id="PTHR47540">
    <property type="entry name" value="THIAMINE REPRESSIBLE GENES REGULATORY PROTEIN THI5"/>
    <property type="match status" value="1"/>
</dbReference>
<proteinExistence type="predicted"/>
<sequence length="633" mass="70705">MVTANRPSCRRCHARKVKCSGGMPCSGCLQADKTSECVYPRKARLVKVSEQYIEDLVSENQRLRRSSSRPPNEETAVLAQCPVLAEVPWFVNADSLHTPILVAEASDSAFATRWRQAMSNAQHGHLPRVNFPSDEQLLALSDAECPWPTPARAHLLVRAALNGIGRCYHIIRRSSISQELERTIQNHSQTGLLSKSKLWAVFAIGEIYTTRHSALERGFPGLHYFCKAMNILRIVSERPSVDMVEIQLLLSVYSLFLNRRHAAYSLAGSAVRLATIMGLHLNVPETQMSDAGEREHRNRICWTAYTLDRMWAAKLGYPAAIRGDEIEVDLPSNPVGLDDNASMDFPDRAYSIARIELAQLSGRIIYSIYGHKADTPSLSHRVQDAFSDLRRWLKDLPPSLQIDAPDEGELDPRGRSLHLLFNQLAILATRPILLHVLRAHLEAREQQPDTEANVPASAVALSETCIRCARHSCRLLVDSWMNGTFMIFDFFYTQYLFSATTVLGISTLLGSKDRQIDEEQFEIATCFLEQLRDGGNYAAAEFYQHIEAAMSLMETAKTRLSVHDGNATAIPKDSTTSSSLNAGSLEEASSIMDDYMTAGTALSEPLLQELLDQPLPDLQFIDSSMYLDEQQPE</sequence>
<feature type="domain" description="Zn(2)-C6 fungal-type" evidence="7">
    <location>
        <begin position="8"/>
        <end position="39"/>
    </location>
</feature>
<dbReference type="AlphaFoldDB" id="A0A7H8R358"/>
<dbReference type="SUPFAM" id="SSF57701">
    <property type="entry name" value="Zn2/Cys6 DNA-binding domain"/>
    <property type="match status" value="1"/>
</dbReference>
<dbReference type="GO" id="GO:0008270">
    <property type="term" value="F:zinc ion binding"/>
    <property type="evidence" value="ECO:0007669"/>
    <property type="project" value="InterPro"/>
</dbReference>
<evidence type="ECO:0000313" key="8">
    <source>
        <dbReference type="EMBL" id="QKX60071.1"/>
    </source>
</evidence>
<evidence type="ECO:0000259" key="7">
    <source>
        <dbReference type="PROSITE" id="PS50048"/>
    </source>
</evidence>
<comment type="subcellular location">
    <subcellularLocation>
        <location evidence="1">Nucleus</location>
    </subcellularLocation>
</comment>
<dbReference type="PROSITE" id="PS00463">
    <property type="entry name" value="ZN2_CY6_FUNGAL_1"/>
    <property type="match status" value="1"/>
</dbReference>
<dbReference type="PANTHER" id="PTHR47540:SF6">
    <property type="entry name" value="ZN(II)2CYS6 TRANSCRIPTION FACTOR (EUROFUNG)"/>
    <property type="match status" value="1"/>
</dbReference>
<dbReference type="Proteomes" id="UP000509510">
    <property type="component" value="Chromosome IV"/>
</dbReference>
<evidence type="ECO:0000256" key="3">
    <source>
        <dbReference type="ARBA" id="ARBA00023015"/>
    </source>
</evidence>
<dbReference type="CDD" id="cd12148">
    <property type="entry name" value="fungal_TF_MHR"/>
    <property type="match status" value="1"/>
</dbReference>
<dbReference type="InterPro" id="IPR036864">
    <property type="entry name" value="Zn2-C6_fun-type_DNA-bd_sf"/>
</dbReference>
<dbReference type="GO" id="GO:0000981">
    <property type="term" value="F:DNA-binding transcription factor activity, RNA polymerase II-specific"/>
    <property type="evidence" value="ECO:0007669"/>
    <property type="project" value="InterPro"/>
</dbReference>
<gene>
    <name evidence="8" type="ORF">TRUGW13939_07213</name>
</gene>
<dbReference type="GeneID" id="55994706"/>
<dbReference type="SMART" id="SM00066">
    <property type="entry name" value="GAL4"/>
    <property type="match status" value="1"/>
</dbReference>
<dbReference type="CDD" id="cd00067">
    <property type="entry name" value="GAL4"/>
    <property type="match status" value="1"/>
</dbReference>
<dbReference type="EMBL" id="CP055901">
    <property type="protein sequence ID" value="QKX60071.1"/>
    <property type="molecule type" value="Genomic_DNA"/>
</dbReference>
<dbReference type="GO" id="GO:0045944">
    <property type="term" value="P:positive regulation of transcription by RNA polymerase II"/>
    <property type="evidence" value="ECO:0007669"/>
    <property type="project" value="TreeGrafter"/>
</dbReference>
<evidence type="ECO:0000313" key="9">
    <source>
        <dbReference type="Proteomes" id="UP000509510"/>
    </source>
</evidence>
<dbReference type="Pfam" id="PF04082">
    <property type="entry name" value="Fungal_trans"/>
    <property type="match status" value="1"/>
</dbReference>
<reference evidence="9" key="1">
    <citation type="submission" date="2020-06" db="EMBL/GenBank/DDBJ databases">
        <title>A chromosome-scale genome assembly of Talaromyces rugulosus W13939.</title>
        <authorList>
            <person name="Wang B."/>
            <person name="Guo L."/>
            <person name="Ye K."/>
            <person name="Wang L."/>
        </authorList>
    </citation>
    <scope>NUCLEOTIDE SEQUENCE [LARGE SCALE GENOMIC DNA]</scope>
    <source>
        <strain evidence="9">W13939</strain>
    </source>
</reference>
<keyword evidence="5" id="KW-0804">Transcription</keyword>
<name>A0A7H8R358_TALRU</name>
<evidence type="ECO:0000256" key="1">
    <source>
        <dbReference type="ARBA" id="ARBA00004123"/>
    </source>
</evidence>
<evidence type="ECO:0000256" key="2">
    <source>
        <dbReference type="ARBA" id="ARBA00022723"/>
    </source>
</evidence>
<dbReference type="SMART" id="SM00906">
    <property type="entry name" value="Fungal_trans"/>
    <property type="match status" value="1"/>
</dbReference>
<dbReference type="PROSITE" id="PS50048">
    <property type="entry name" value="ZN2_CY6_FUNGAL_2"/>
    <property type="match status" value="1"/>
</dbReference>
<dbReference type="InterPro" id="IPR007219">
    <property type="entry name" value="XnlR_reg_dom"/>
</dbReference>
<evidence type="ECO:0000256" key="4">
    <source>
        <dbReference type="ARBA" id="ARBA00023125"/>
    </source>
</evidence>
<protein>
    <recommendedName>
        <fullName evidence="7">Zn(2)-C6 fungal-type domain-containing protein</fullName>
    </recommendedName>
</protein>
<dbReference type="InterPro" id="IPR051711">
    <property type="entry name" value="Stress_Response_Reg"/>
</dbReference>
<keyword evidence="2" id="KW-0479">Metal-binding</keyword>
<dbReference type="Pfam" id="PF00172">
    <property type="entry name" value="Zn_clus"/>
    <property type="match status" value="1"/>
</dbReference>
<dbReference type="GO" id="GO:0043565">
    <property type="term" value="F:sequence-specific DNA binding"/>
    <property type="evidence" value="ECO:0007669"/>
    <property type="project" value="TreeGrafter"/>
</dbReference>
<evidence type="ECO:0000256" key="6">
    <source>
        <dbReference type="ARBA" id="ARBA00023242"/>
    </source>
</evidence>